<dbReference type="GO" id="GO:0000287">
    <property type="term" value="F:magnesium ion binding"/>
    <property type="evidence" value="ECO:0007669"/>
    <property type="project" value="TreeGrafter"/>
</dbReference>
<feature type="domain" description="Malate synthase TIM barrel" evidence="6">
    <location>
        <begin position="1"/>
        <end position="75"/>
    </location>
</feature>
<name>A0A7W2IVZ6_9VIBR</name>
<comment type="caution">
    <text evidence="7">The sequence shown here is derived from an EMBL/GenBank/DDBJ whole genome shotgun (WGS) entry which is preliminary data.</text>
</comment>
<organism evidence="7 8">
    <name type="scientific">Vibrio marinisediminis</name>
    <dbReference type="NCBI Taxonomy" id="2758441"/>
    <lineage>
        <taxon>Bacteria</taxon>
        <taxon>Pseudomonadati</taxon>
        <taxon>Pseudomonadota</taxon>
        <taxon>Gammaproteobacteria</taxon>
        <taxon>Vibrionales</taxon>
        <taxon>Vibrionaceae</taxon>
        <taxon>Vibrio</taxon>
    </lineage>
</organism>
<dbReference type="Pfam" id="PF01274">
    <property type="entry name" value="MS_TIM-barrel"/>
    <property type="match status" value="1"/>
</dbReference>
<evidence type="ECO:0000256" key="4">
    <source>
        <dbReference type="ARBA" id="ARBA00022842"/>
    </source>
</evidence>
<evidence type="ECO:0000259" key="6">
    <source>
        <dbReference type="Pfam" id="PF01274"/>
    </source>
</evidence>
<gene>
    <name evidence="7" type="ORF">H2O73_21530</name>
</gene>
<dbReference type="InterPro" id="IPR006253">
    <property type="entry name" value="Malate_synthG"/>
</dbReference>
<dbReference type="InterPro" id="IPR011076">
    <property type="entry name" value="Malate_synth_sf"/>
</dbReference>
<evidence type="ECO:0000313" key="8">
    <source>
        <dbReference type="Proteomes" id="UP000571701"/>
    </source>
</evidence>
<evidence type="ECO:0000313" key="7">
    <source>
        <dbReference type="EMBL" id="MBA5764933.1"/>
    </source>
</evidence>
<reference evidence="7 8" key="1">
    <citation type="submission" date="2020-07" db="EMBL/GenBank/DDBJ databases">
        <title>Vibrio marinisediminis sp. nov., isolated from marine sediment.</title>
        <authorList>
            <person name="Ji X."/>
        </authorList>
    </citation>
    <scope>NUCLEOTIDE SEQUENCE [LARGE SCALE GENOMIC DNA]</scope>
    <source>
        <strain evidence="7 8">404</strain>
    </source>
</reference>
<evidence type="ECO:0000256" key="1">
    <source>
        <dbReference type="ARBA" id="ARBA00001946"/>
    </source>
</evidence>
<sequence length="76" mass="8380">VKPKMHGPEEVAFTDRIFTRVEAALGLPANTVKIGIMDEERRTSANLKACIHAARSRVAFINTGFLDRTGDEIHTS</sequence>
<dbReference type="AlphaFoldDB" id="A0A7W2IVZ6"/>
<comment type="cofactor">
    <cofactor evidence="1">
        <name>Mg(2+)</name>
        <dbReference type="ChEBI" id="CHEBI:18420"/>
    </cofactor>
</comment>
<dbReference type="GO" id="GO:0006097">
    <property type="term" value="P:glyoxylate cycle"/>
    <property type="evidence" value="ECO:0007669"/>
    <property type="project" value="InterPro"/>
</dbReference>
<keyword evidence="5" id="KW-0558">Oxidation</keyword>
<dbReference type="EC" id="2.3.3.9" evidence="7"/>
<keyword evidence="8" id="KW-1185">Reference proteome</keyword>
<dbReference type="GO" id="GO:0005829">
    <property type="term" value="C:cytosol"/>
    <property type="evidence" value="ECO:0007669"/>
    <property type="project" value="TreeGrafter"/>
</dbReference>
<accession>A0A7W2IVZ6</accession>
<protein>
    <submittedName>
        <fullName evidence="7">Malate synthase G</fullName>
        <ecNumber evidence="7">2.3.3.9</ecNumber>
    </submittedName>
</protein>
<evidence type="ECO:0000256" key="2">
    <source>
        <dbReference type="ARBA" id="ARBA00022490"/>
    </source>
</evidence>
<dbReference type="Gene3D" id="3.20.20.360">
    <property type="entry name" value="Malate synthase, domain 3"/>
    <property type="match status" value="1"/>
</dbReference>
<dbReference type="GO" id="GO:0009436">
    <property type="term" value="P:glyoxylate catabolic process"/>
    <property type="evidence" value="ECO:0007669"/>
    <property type="project" value="TreeGrafter"/>
</dbReference>
<proteinExistence type="predicted"/>
<feature type="non-terminal residue" evidence="7">
    <location>
        <position position="1"/>
    </location>
</feature>
<dbReference type="EMBL" id="JACFYF010000376">
    <property type="protein sequence ID" value="MBA5764933.1"/>
    <property type="molecule type" value="Genomic_DNA"/>
</dbReference>
<keyword evidence="3" id="KW-0479">Metal-binding</keyword>
<feature type="non-terminal residue" evidence="7">
    <location>
        <position position="76"/>
    </location>
</feature>
<keyword evidence="7" id="KW-0012">Acyltransferase</keyword>
<dbReference type="SUPFAM" id="SSF51645">
    <property type="entry name" value="Malate synthase G"/>
    <property type="match status" value="1"/>
</dbReference>
<dbReference type="Proteomes" id="UP000571701">
    <property type="component" value="Unassembled WGS sequence"/>
</dbReference>
<evidence type="ECO:0000256" key="3">
    <source>
        <dbReference type="ARBA" id="ARBA00022723"/>
    </source>
</evidence>
<keyword evidence="4" id="KW-0460">Magnesium</keyword>
<dbReference type="InterPro" id="IPR001465">
    <property type="entry name" value="Malate_synthase_TIM"/>
</dbReference>
<evidence type="ECO:0000256" key="5">
    <source>
        <dbReference type="ARBA" id="ARBA00023097"/>
    </source>
</evidence>
<dbReference type="InterPro" id="IPR046363">
    <property type="entry name" value="MS_N_TIM-barrel_dom"/>
</dbReference>
<keyword evidence="7" id="KW-0808">Transferase</keyword>
<dbReference type="GO" id="GO:0004474">
    <property type="term" value="F:malate synthase activity"/>
    <property type="evidence" value="ECO:0007669"/>
    <property type="project" value="UniProtKB-EC"/>
</dbReference>
<dbReference type="PANTHER" id="PTHR42739:SF1">
    <property type="entry name" value="MALATE SYNTHASE G"/>
    <property type="match status" value="1"/>
</dbReference>
<dbReference type="PANTHER" id="PTHR42739">
    <property type="entry name" value="MALATE SYNTHASE G"/>
    <property type="match status" value="1"/>
</dbReference>
<keyword evidence="2" id="KW-0963">Cytoplasm</keyword>